<dbReference type="Proteomes" id="UP001652621">
    <property type="component" value="Unplaced"/>
</dbReference>
<feature type="compositionally biased region" description="Acidic residues" evidence="1">
    <location>
        <begin position="294"/>
        <end position="305"/>
    </location>
</feature>
<dbReference type="RefSeq" id="XP_019891305.1">
    <property type="nucleotide sequence ID" value="XM_020035746.1"/>
</dbReference>
<keyword evidence="2" id="KW-1185">Reference proteome</keyword>
<proteinExistence type="predicted"/>
<protein>
    <submittedName>
        <fullName evidence="3">Hybrid signal transduction histidine kinase E isoform X1</fullName>
    </submittedName>
    <submittedName>
        <fullName evidence="4">Hybrid signal transduction histidine kinase E isoform X2</fullName>
    </submittedName>
</protein>
<name>A0A9J7IDM6_MUSDO</name>
<gene>
    <name evidence="3 4" type="primary">LOC101894151</name>
</gene>
<dbReference type="AlphaFoldDB" id="A0A9J7IDM6"/>
<dbReference type="GO" id="GO:0016301">
    <property type="term" value="F:kinase activity"/>
    <property type="evidence" value="ECO:0007669"/>
    <property type="project" value="UniProtKB-KW"/>
</dbReference>
<feature type="compositionally biased region" description="Basic and acidic residues" evidence="1">
    <location>
        <begin position="404"/>
        <end position="414"/>
    </location>
</feature>
<feature type="compositionally biased region" description="Basic and acidic residues" evidence="1">
    <location>
        <begin position="259"/>
        <end position="289"/>
    </location>
</feature>
<accession>A0A9J7IDM6</accession>
<organism evidence="2 3">
    <name type="scientific">Musca domestica</name>
    <name type="common">House fly</name>
    <dbReference type="NCBI Taxonomy" id="7370"/>
    <lineage>
        <taxon>Eukaryota</taxon>
        <taxon>Metazoa</taxon>
        <taxon>Ecdysozoa</taxon>
        <taxon>Arthropoda</taxon>
        <taxon>Hexapoda</taxon>
        <taxon>Insecta</taxon>
        <taxon>Pterygota</taxon>
        <taxon>Neoptera</taxon>
        <taxon>Endopterygota</taxon>
        <taxon>Diptera</taxon>
        <taxon>Brachycera</taxon>
        <taxon>Muscomorpha</taxon>
        <taxon>Muscoidea</taxon>
        <taxon>Muscidae</taxon>
        <taxon>Musca</taxon>
    </lineage>
</organism>
<keyword evidence="3 4" id="KW-0418">Kinase</keyword>
<sequence>MLPVYQQRSYHHNFNMADINNKPKLQIRAGIAVNGDKTPSPATKLLINHGKPNFTIQRSPKVQNGNGTVINGNPLSPQPVAPKQEFVVKSTTFNGVFKPSNVSPVAKPVLLKQNGNITNNNNNIISNNNNNNVNTNNNNNDDHEMNKVVLRRTKVPEPPIKEGEDENVPEFIRRQRRIQERLAKENLDFENRRSGYFTQVLISPSSPNRKSFVETMSSPAVVPSLEIPPPAAQPEKIVEETHEEKQAEERVLQEIAKEIVEEPKEVEESKPMTENGHDEEVNKAIEEVNKAVAGEDDEKPEEEPQSEEHPVQQAVVTSALVEDNQPESVVAVVTSAPEVEETPAQETEAPVQAVVTSALVVEEEEQKPQENGHTEPAKVEEEHKPQENGHVEAVVVTSTPLAEEEPKTNGHVEENGNGITISHTNALATPSLPSPDPSGEKGVNFEPKTVVSFSRELGEVNKYPDTVKVVKEGGEAPQVDDDLKELAKLKFEIKADDKDIEVTPVLKVE</sequence>
<dbReference type="RefSeq" id="XP_058984858.1">
    <property type="nucleotide sequence ID" value="XM_059128875.1"/>
</dbReference>
<feature type="compositionally biased region" description="Basic and acidic residues" evidence="1">
    <location>
        <begin position="366"/>
        <end position="390"/>
    </location>
</feature>
<feature type="region of interest" description="Disordered" evidence="1">
    <location>
        <begin position="259"/>
        <end position="312"/>
    </location>
</feature>
<evidence type="ECO:0000313" key="3">
    <source>
        <dbReference type="RefSeq" id="XP_019891305.1"/>
    </source>
</evidence>
<feature type="region of interest" description="Disordered" evidence="1">
    <location>
        <begin position="362"/>
        <end position="444"/>
    </location>
</feature>
<dbReference type="GeneID" id="101894151"/>
<feature type="compositionally biased region" description="Polar residues" evidence="1">
    <location>
        <begin position="417"/>
        <end position="428"/>
    </location>
</feature>
<evidence type="ECO:0000256" key="1">
    <source>
        <dbReference type="SAM" id="MobiDB-lite"/>
    </source>
</evidence>
<keyword evidence="3 4" id="KW-0808">Transferase</keyword>
<evidence type="ECO:0000313" key="4">
    <source>
        <dbReference type="RefSeq" id="XP_058984858.1"/>
    </source>
</evidence>
<reference evidence="3" key="1">
    <citation type="submission" date="2025-04" db="UniProtKB">
        <authorList>
            <consortium name="RefSeq"/>
        </authorList>
    </citation>
    <scope>IDENTIFICATION</scope>
    <source>
        <strain evidence="3 4">Aabys</strain>
        <tissue evidence="4">Whole body</tissue>
    </source>
</reference>
<dbReference type="OrthoDB" id="7782027at2759"/>
<evidence type="ECO:0000313" key="2">
    <source>
        <dbReference type="Proteomes" id="UP001652621"/>
    </source>
</evidence>
<dbReference type="VEuPathDB" id="VectorBase:MDOMA2_015691"/>